<dbReference type="KEGG" id="nneo:PQG83_20305"/>
<name>A0AA96GPK5_9BACT</name>
<sequence length="78" mass="8568">MKHLGIFLAISITLIVFGFENSAQAYLDPGTGSMVLQLLLGGIAGVVVILKLYWRRFVGLFRGNAQEESQHSSSEDQK</sequence>
<dbReference type="EMBL" id="CP116968">
    <property type="protein sequence ID" value="WNM64240.1"/>
    <property type="molecule type" value="Genomic_DNA"/>
</dbReference>
<evidence type="ECO:0000313" key="3">
    <source>
        <dbReference type="Proteomes" id="UP001302494"/>
    </source>
</evidence>
<reference evidence="2 3" key="1">
    <citation type="submission" date="2023-01" db="EMBL/GenBank/DDBJ databases">
        <title>Cultivation and genomic characterization of new, ubiquitous marine nitrite-oxidizing bacteria from the Nitrospirales.</title>
        <authorList>
            <person name="Mueller A.J."/>
            <person name="Daebeler A."/>
            <person name="Herbold C.W."/>
            <person name="Kirkegaard R.H."/>
            <person name="Daims H."/>
        </authorList>
    </citation>
    <scope>NUCLEOTIDE SEQUENCE [LARGE SCALE GENOMIC DNA]</scope>
    <source>
        <strain evidence="2 3">DK</strain>
    </source>
</reference>
<organism evidence="2 3">
    <name type="scientific">Candidatus Nitrospira neomarina</name>
    <dbReference type="NCBI Taxonomy" id="3020899"/>
    <lineage>
        <taxon>Bacteria</taxon>
        <taxon>Pseudomonadati</taxon>
        <taxon>Nitrospirota</taxon>
        <taxon>Nitrospiria</taxon>
        <taxon>Nitrospirales</taxon>
        <taxon>Nitrospiraceae</taxon>
        <taxon>Nitrospira</taxon>
    </lineage>
</organism>
<keyword evidence="1" id="KW-0812">Transmembrane</keyword>
<dbReference type="Proteomes" id="UP001302494">
    <property type="component" value="Chromosome"/>
</dbReference>
<keyword evidence="3" id="KW-1185">Reference proteome</keyword>
<evidence type="ECO:0000256" key="1">
    <source>
        <dbReference type="SAM" id="Phobius"/>
    </source>
</evidence>
<evidence type="ECO:0000313" key="2">
    <source>
        <dbReference type="EMBL" id="WNM64240.1"/>
    </source>
</evidence>
<dbReference type="RefSeq" id="WP_312744986.1">
    <property type="nucleotide sequence ID" value="NZ_CP116968.1"/>
</dbReference>
<keyword evidence="1" id="KW-1133">Transmembrane helix</keyword>
<gene>
    <name evidence="2" type="ORF">PQG83_20305</name>
</gene>
<feature type="transmembrane region" description="Helical" evidence="1">
    <location>
        <begin position="35"/>
        <end position="54"/>
    </location>
</feature>
<keyword evidence="1" id="KW-0472">Membrane</keyword>
<protein>
    <submittedName>
        <fullName evidence="2">Uncharacterized protein</fullName>
    </submittedName>
</protein>
<accession>A0AA96GPK5</accession>
<proteinExistence type="predicted"/>
<dbReference type="AlphaFoldDB" id="A0AA96GPK5"/>